<dbReference type="GO" id="GO:0043200">
    <property type="term" value="P:response to amino acid"/>
    <property type="evidence" value="ECO:0007669"/>
    <property type="project" value="TreeGrafter"/>
</dbReference>
<evidence type="ECO:0000313" key="7">
    <source>
        <dbReference type="Proteomes" id="UP000235739"/>
    </source>
</evidence>
<evidence type="ECO:0000259" key="4">
    <source>
        <dbReference type="Pfam" id="PF01037"/>
    </source>
</evidence>
<evidence type="ECO:0000259" key="5">
    <source>
        <dbReference type="Pfam" id="PF13404"/>
    </source>
</evidence>
<protein>
    <submittedName>
        <fullName evidence="6">Lrp/AsnC family transcriptional regulator</fullName>
    </submittedName>
</protein>
<sequence length="157" mass="17226">MQLLDSTDRRILLTLSTTAKRTGSAIATALNLGRNTVQTRMTRLENEVLDSVDRRIPPEALGYGLLSFVELHVEQRCLEEIAAKLETIPEVLEAHGLTGSADILVRVAAKDAEELFRVHGQLLHIEGVNRADSALSMAELVPYRTTALIKHSLSTDA</sequence>
<dbReference type="GO" id="GO:0005829">
    <property type="term" value="C:cytosol"/>
    <property type="evidence" value="ECO:0007669"/>
    <property type="project" value="TreeGrafter"/>
</dbReference>
<dbReference type="InterPro" id="IPR000485">
    <property type="entry name" value="AsnC-type_HTH_dom"/>
</dbReference>
<dbReference type="Gene3D" id="3.30.70.920">
    <property type="match status" value="1"/>
</dbReference>
<feature type="domain" description="HTH asnC-type" evidence="5">
    <location>
        <begin position="4"/>
        <end position="45"/>
    </location>
</feature>
<dbReference type="SUPFAM" id="SSF46785">
    <property type="entry name" value="Winged helix' DNA-binding domain"/>
    <property type="match status" value="1"/>
</dbReference>
<organism evidence="6 7">
    <name type="scientific">Glutamicibacter arilaitensis</name>
    <dbReference type="NCBI Taxonomy" id="256701"/>
    <lineage>
        <taxon>Bacteria</taxon>
        <taxon>Bacillati</taxon>
        <taxon>Actinomycetota</taxon>
        <taxon>Actinomycetes</taxon>
        <taxon>Micrococcales</taxon>
        <taxon>Micrococcaceae</taxon>
        <taxon>Glutamicibacter</taxon>
    </lineage>
</organism>
<accession>A0A2N7S7E0</accession>
<dbReference type="PANTHER" id="PTHR30154">
    <property type="entry name" value="LEUCINE-RESPONSIVE REGULATORY PROTEIN"/>
    <property type="match status" value="1"/>
</dbReference>
<name>A0A2N7S7E0_9MICC</name>
<evidence type="ECO:0000256" key="3">
    <source>
        <dbReference type="ARBA" id="ARBA00023163"/>
    </source>
</evidence>
<dbReference type="Proteomes" id="UP000235739">
    <property type="component" value="Unassembled WGS sequence"/>
</dbReference>
<proteinExistence type="predicted"/>
<dbReference type="SUPFAM" id="SSF54909">
    <property type="entry name" value="Dimeric alpha+beta barrel"/>
    <property type="match status" value="1"/>
</dbReference>
<dbReference type="GO" id="GO:0043565">
    <property type="term" value="F:sequence-specific DNA binding"/>
    <property type="evidence" value="ECO:0007669"/>
    <property type="project" value="InterPro"/>
</dbReference>
<dbReference type="Pfam" id="PF13404">
    <property type="entry name" value="HTH_AsnC-type"/>
    <property type="match status" value="1"/>
</dbReference>
<dbReference type="InterPro" id="IPR036388">
    <property type="entry name" value="WH-like_DNA-bd_sf"/>
</dbReference>
<dbReference type="InterPro" id="IPR036390">
    <property type="entry name" value="WH_DNA-bd_sf"/>
</dbReference>
<dbReference type="InterPro" id="IPR019887">
    <property type="entry name" value="Tscrpt_reg_AsnC/Lrp_C"/>
</dbReference>
<reference evidence="6 7" key="1">
    <citation type="journal article" date="2017" name="Elife">
        <title>Extensive horizontal gene transfer in cheese-associated bacteria.</title>
        <authorList>
            <person name="Bonham K.S."/>
            <person name="Wolfe B.E."/>
            <person name="Dutton R.J."/>
        </authorList>
    </citation>
    <scope>NUCLEOTIDE SEQUENCE [LARGE SCALE GENOMIC DNA]</scope>
    <source>
        <strain evidence="6 7">JB182</strain>
    </source>
</reference>
<dbReference type="EMBL" id="PNQX01000001">
    <property type="protein sequence ID" value="PMQ22058.1"/>
    <property type="molecule type" value="Genomic_DNA"/>
</dbReference>
<keyword evidence="3" id="KW-0804">Transcription</keyword>
<dbReference type="AlphaFoldDB" id="A0A2N7S7E0"/>
<dbReference type="PANTHER" id="PTHR30154:SF34">
    <property type="entry name" value="TRANSCRIPTIONAL REGULATOR AZLB"/>
    <property type="match status" value="1"/>
</dbReference>
<dbReference type="Gene3D" id="1.10.10.10">
    <property type="entry name" value="Winged helix-like DNA-binding domain superfamily/Winged helix DNA-binding domain"/>
    <property type="match status" value="1"/>
</dbReference>
<dbReference type="RefSeq" id="WP_013348339.1">
    <property type="nucleotide sequence ID" value="NZ_JABUYH010000023.1"/>
</dbReference>
<keyword evidence="2" id="KW-0238">DNA-binding</keyword>
<evidence type="ECO:0000256" key="1">
    <source>
        <dbReference type="ARBA" id="ARBA00023015"/>
    </source>
</evidence>
<dbReference type="OMA" id="MGELIPY"/>
<keyword evidence="1" id="KW-0805">Transcription regulation</keyword>
<evidence type="ECO:0000313" key="6">
    <source>
        <dbReference type="EMBL" id="PMQ22058.1"/>
    </source>
</evidence>
<comment type="caution">
    <text evidence="6">The sequence shown here is derived from an EMBL/GenBank/DDBJ whole genome shotgun (WGS) entry which is preliminary data.</text>
</comment>
<dbReference type="InterPro" id="IPR011008">
    <property type="entry name" value="Dimeric_a/b-barrel"/>
</dbReference>
<gene>
    <name evidence="6" type="ORF">CIK84_08645</name>
</gene>
<dbReference type="SMART" id="SM00344">
    <property type="entry name" value="HTH_ASNC"/>
    <property type="match status" value="1"/>
</dbReference>
<dbReference type="Pfam" id="PF01037">
    <property type="entry name" value="AsnC_trans_reg"/>
    <property type="match status" value="1"/>
</dbReference>
<dbReference type="InterPro" id="IPR019888">
    <property type="entry name" value="Tscrpt_reg_AsnC-like"/>
</dbReference>
<feature type="domain" description="Transcription regulator AsnC/Lrp ligand binding" evidence="4">
    <location>
        <begin position="69"/>
        <end position="138"/>
    </location>
</feature>
<evidence type="ECO:0000256" key="2">
    <source>
        <dbReference type="ARBA" id="ARBA00023125"/>
    </source>
</evidence>
<dbReference type="GeneID" id="303184585"/>